<dbReference type="Proteomes" id="UP001199314">
    <property type="component" value="Unassembled WGS sequence"/>
</dbReference>
<dbReference type="PANTHER" id="PTHR34599">
    <property type="entry name" value="PEROXIDASE-RELATED"/>
    <property type="match status" value="1"/>
</dbReference>
<name>A0ABS7XI18_9FLAO</name>
<comment type="caution">
    <text evidence="1">The sequence shown here is derived from an EMBL/GenBank/DDBJ whole genome shotgun (WGS) entry which is preliminary data.</text>
</comment>
<dbReference type="EMBL" id="JAIQZE010000005">
    <property type="protein sequence ID" value="MBZ9778601.1"/>
    <property type="molecule type" value="Genomic_DNA"/>
</dbReference>
<dbReference type="PANTHER" id="PTHR34599:SF2">
    <property type="entry name" value="TRAF-TYPE DOMAIN-CONTAINING PROTEIN"/>
    <property type="match status" value="1"/>
</dbReference>
<evidence type="ECO:0000313" key="2">
    <source>
        <dbReference type="Proteomes" id="UP001199314"/>
    </source>
</evidence>
<dbReference type="CDD" id="cd03398">
    <property type="entry name" value="PAP2_haloperoxidase"/>
    <property type="match status" value="1"/>
</dbReference>
<dbReference type="RefSeq" id="WP_224460952.1">
    <property type="nucleotide sequence ID" value="NZ_JAIQZE010000005.1"/>
</dbReference>
<sequence>MRIKLLSLFLIITCCLTSCKQESKAIEIQRKDYHDAIDKLTEIMVHDIFSPPVASRLYVYPNIAAYETLNQNSKDYLSLVSQLNGLETLTQSAETNKVNLKLAALIAHLNVSKELVFSKEMITTYRDSLYKTWEKRNSKEFEIAKDYGLEISDQIIEWMNKDGYSETRTMSDYNIYSDDPSVWQPTPPAYMKGIEPHWDKLRPFVLDSASQFKPNKHPEFSLKPNSQFHNELMAVYKVNNEIREKGNDSEEIAIARFWDCNPFVSVNKGHFMFAEKKITPGAHWIGICKIANEITEADFEKTVFAQTKTSIAIADAFISCWDEKYRSNLVRPETLINKYIDPEWLPILQTPPFPEYTSGHSVVSNASAEILTSIYGDDFEFLDSTELPYGLPSRSFKSFQAAADEAVVSRFYGGIHYESAIYEGKKQGELIGEFVDKNIQFLKPRE</sequence>
<accession>A0ABS7XI18</accession>
<gene>
    <name evidence="1" type="ORF">LB452_06670</name>
</gene>
<organism evidence="1 2">
    <name type="scientific">Psychroflexus longus</name>
    <dbReference type="NCBI Taxonomy" id="2873596"/>
    <lineage>
        <taxon>Bacteria</taxon>
        <taxon>Pseudomonadati</taxon>
        <taxon>Bacteroidota</taxon>
        <taxon>Flavobacteriia</taxon>
        <taxon>Flavobacteriales</taxon>
        <taxon>Flavobacteriaceae</taxon>
        <taxon>Psychroflexus</taxon>
    </lineage>
</organism>
<proteinExistence type="predicted"/>
<reference evidence="2" key="1">
    <citation type="submission" date="2023-07" db="EMBL/GenBank/DDBJ databases">
        <title>Novel species isolated from saline lakes on Tibetan Plateau.</title>
        <authorList>
            <person name="Lu H."/>
        </authorList>
    </citation>
    <scope>NUCLEOTIDE SEQUENCE [LARGE SCALE GENOMIC DNA]</scope>
    <source>
        <strain evidence="2">CAK8W</strain>
    </source>
</reference>
<dbReference type="SUPFAM" id="SSF48317">
    <property type="entry name" value="Acid phosphatase/Vanadium-dependent haloperoxidase"/>
    <property type="match status" value="1"/>
</dbReference>
<dbReference type="Gene3D" id="1.10.606.20">
    <property type="match status" value="1"/>
</dbReference>
<protein>
    <submittedName>
        <fullName evidence="1">Vanadium-dependent haloperoxidase</fullName>
    </submittedName>
</protein>
<dbReference type="InterPro" id="IPR052559">
    <property type="entry name" value="V-haloperoxidase"/>
</dbReference>
<evidence type="ECO:0000313" key="1">
    <source>
        <dbReference type="EMBL" id="MBZ9778601.1"/>
    </source>
</evidence>
<keyword evidence="2" id="KW-1185">Reference proteome</keyword>
<dbReference type="InterPro" id="IPR036938">
    <property type="entry name" value="PAP2/HPO_sf"/>
</dbReference>